<dbReference type="InterPro" id="IPR027417">
    <property type="entry name" value="P-loop_NTPase"/>
</dbReference>
<dbReference type="Gene3D" id="1.10.10.10">
    <property type="entry name" value="Winged helix-like DNA-binding domain superfamily/Winged helix DNA-binding domain"/>
    <property type="match status" value="2"/>
</dbReference>
<evidence type="ECO:0000313" key="10">
    <source>
        <dbReference type="Proteomes" id="UP000002729"/>
    </source>
</evidence>
<dbReference type="FunFam" id="2.60.40.150:FF:000133">
    <property type="entry name" value="Pre-mRNA splicing helicase, putative"/>
    <property type="match status" value="1"/>
</dbReference>
<keyword evidence="5" id="KW-0067">ATP-binding</keyword>
<evidence type="ECO:0000256" key="2">
    <source>
        <dbReference type="ARBA" id="ARBA00022741"/>
    </source>
</evidence>
<dbReference type="Gene3D" id="1.10.150.20">
    <property type="entry name" value="5' to 3' exonuclease, C-terminal subdomain"/>
    <property type="match status" value="2"/>
</dbReference>
<dbReference type="PIRSF" id="PIRSF039073">
    <property type="entry name" value="BRR2"/>
    <property type="match status" value="1"/>
</dbReference>
<dbReference type="Pfam" id="PF18149">
    <property type="entry name" value="Helicase_PWI"/>
    <property type="match status" value="1"/>
</dbReference>
<feature type="compositionally biased region" description="Basic and acidic residues" evidence="6">
    <location>
        <begin position="22"/>
        <end position="33"/>
    </location>
</feature>
<dbReference type="OMA" id="MNPKEFN"/>
<dbReference type="Pfam" id="PF02889">
    <property type="entry name" value="Sec63"/>
    <property type="match status" value="2"/>
</dbReference>
<dbReference type="FunFam" id="1.10.150.20:FF:000004">
    <property type="entry name" value="U5 small nuclear ribonucleoprotein helicase"/>
    <property type="match status" value="1"/>
</dbReference>
<dbReference type="GO" id="GO:0003678">
    <property type="term" value="F:DNA helicase activity"/>
    <property type="evidence" value="ECO:0007669"/>
    <property type="project" value="TreeGrafter"/>
</dbReference>
<dbReference type="InterPro" id="IPR041094">
    <property type="entry name" value="Brr2_helicase_PWI"/>
</dbReference>
<keyword evidence="4" id="KW-0347">Helicase</keyword>
<dbReference type="InterPro" id="IPR036390">
    <property type="entry name" value="WH_DNA-bd_sf"/>
</dbReference>
<feature type="region of interest" description="Disordered" evidence="6">
    <location>
        <begin position="1"/>
        <end position="110"/>
    </location>
</feature>
<evidence type="ECO:0000256" key="1">
    <source>
        <dbReference type="ARBA" id="ARBA00022737"/>
    </source>
</evidence>
<dbReference type="OrthoDB" id="5575at2759"/>
<accession>F0Y9C7</accession>
<feature type="domain" description="Helicase C-terminal" evidence="8">
    <location>
        <begin position="736"/>
        <end position="940"/>
    </location>
</feature>
<dbReference type="FunFam" id="1.10.10.10:FF:000012">
    <property type="entry name" value="U5 small nuclear ribonucleoprotein helicase"/>
    <property type="match status" value="1"/>
</dbReference>
<dbReference type="InterPro" id="IPR004179">
    <property type="entry name" value="Sec63-dom"/>
</dbReference>
<dbReference type="Pfam" id="PF00270">
    <property type="entry name" value="DEAD"/>
    <property type="match status" value="2"/>
</dbReference>
<dbReference type="SUPFAM" id="SSF52540">
    <property type="entry name" value="P-loop containing nucleoside triphosphate hydrolases"/>
    <property type="match status" value="4"/>
</dbReference>
<dbReference type="PROSITE" id="PS51192">
    <property type="entry name" value="HELICASE_ATP_BIND_1"/>
    <property type="match status" value="2"/>
</dbReference>
<dbReference type="CDD" id="cd18019">
    <property type="entry name" value="DEXHc_Brr2_1"/>
    <property type="match status" value="1"/>
</dbReference>
<evidence type="ECO:0000256" key="6">
    <source>
        <dbReference type="SAM" id="MobiDB-lite"/>
    </source>
</evidence>
<proteinExistence type="predicted"/>
<keyword evidence="2" id="KW-0547">Nucleotide-binding</keyword>
<dbReference type="InterPro" id="IPR048863">
    <property type="entry name" value="BRR2_plug"/>
</dbReference>
<dbReference type="CDD" id="cd18795">
    <property type="entry name" value="SF2_C_Ski2"/>
    <property type="match status" value="1"/>
</dbReference>
<dbReference type="PROSITE" id="PS51194">
    <property type="entry name" value="HELICASE_CTER"/>
    <property type="match status" value="1"/>
</dbReference>
<dbReference type="GO" id="GO:0000712">
    <property type="term" value="P:resolution of meiotic recombination intermediates"/>
    <property type="evidence" value="ECO:0007669"/>
    <property type="project" value="TreeGrafter"/>
</dbReference>
<dbReference type="GO" id="GO:0000393">
    <property type="term" value="P:spliceosomal conformational changes to generate catalytic conformation"/>
    <property type="evidence" value="ECO:0007669"/>
    <property type="project" value="UniProtKB-ARBA"/>
</dbReference>
<sequence>MAEEFARNRQYEYRANSNLVLEADRENRRRTDEPTGEVESLFGKMGGQKMGDKLGRNKAPDLEEKARRAKASREKRQRGDAEEHTRGKRKRRSGAEGDDGGSSGAYEPKTKEARGAYEAILAGVRGAMGDVPRDVLRGAADEVLYTLKDDRVKDPDKHVQLERLFGAKVAPERFAALVALGKQIVDFGLDEQARGRDGGDGGDDGGALDEEMGVAVVFDEDESDEEEQDVDEVHSEEDDDDAARGVEAEHDSKLLTGVEDDDGDGDDHLLDVHAIDAHWLQRGIGEYYDDANVSAKLADDVLAILGPEGGDDRECENRLVMLLDYDKFDFIKLLLSNRRRVLYCTRLKQAQSDEDRKAVEAAMVNDVEGGGAAILEALHEKGSAETWAQDRAADFASRTRKEAAEATKMELDGAPGHRAPSQVLDLQSLAFAKGGHQMTNKRCELPPKSWRAQKKGYEEVHVPAVVNTEAAKIPLIPIDKLPAWARPAFGGMKTLNTIQSKLLPAALEGSGNLLLCAPTGAGKTNVAVLTMLNCMARYRTSPDDDASLAMDLGAFKIVYVAPMKALVQECVLNFGKRLAPYGVSVKELSGDQSLTYQQIQETQVIVTTPEKWDIVTRKGGDRAYTQLVKLLIMDEIHLLHDDRGPVLESVVARTIRQVETTRDAVRLLGLSATLPNFADVATLLRVDPSSGLFFFDNSFRPVPLQQQYVGVAEKKAIKRFQLMNQICYEKTLAQAGRNQVLIFVHSRAETAKTAAALRDMALSDDTISRFVREDSATREILQEECETAKSEALRDLLPYGFAIHHAGMTRADRNLVEDLFADKHIQVLCSTATLAWGVNLPAHTVIIKGTQIYSPEKGKWTELSPLDIVQMMGRAGRPQFDSEGEGIIITRHSELQYYLSLMNQQLPVESQLVKHLPDHLNAEIEMGSVQTIKQAADWIAYTYLYVRALQEPERYGATPDDGDESLLQYRLDLAHSAALVLDKHNLVKYDRKSGGLAITALGRVAAHYYVSYASMATYNEHLKPTLSDIELFRLFSFSGEFKHIHVREEEKLELAKLATRVPIPIKESMEEPSAKVNALLQAYISNLSLEGFALVADMTFVRQSAARLCRALFEIALKRKWAGVAAKALTLCKMVERKLWLSQSPLRQFKGVPETIVRKLEKKEIPWDRYYDLKPQDLAELVKLPKMGKTLHRLVHQVPRVELSAHVQPVSRGLLKVDLTITPDFIFDPKVHDYAQTFHVLVEDVDGERILHHEPFSLKHKFKDEEHVVQFAIPVGDPLPPQYFLKVVSDRWLHSSAVLPISFRHLILPRKYPPHTELLDLQPLPATALGSPKLEALFAGDGRYFNPIQTQAFSVFYETDDNALLCAPHGSGRLVCCEFALLRAVVRKLAGGGAGGACVYVAPRAETVASRLARWRAKFAPLGAAVDALTGDVTSDLRLVANSEVVLATASQWDVLSRRWKQRKALQGIALFVADELHCLGSPEGPTLEVVVSRTRYMSSQLEKPVRVIGLAASVADAKDVADWLGCSAPGSKRVIQRSAPGTFSFHSNVRPIPMELFLHAFDTPHFASRLLAMGKTLYNVLNRHSPAAPALVFVTSRKQCQLAAIDLMVHAAADPQAASKRERYMALGDDELGAFEDPALQQTLARGVAFVHGGLSSNDRARVLDLYARDLVWALCAPAEACRDVDVSAHMVVVMGTESYDAKEHRYVDYAVGSLLEMIGKAGRPGVDEDCKCAVLCHTPKKDYLRRLLYEPLPVESHLDHDLHDHVNAEIVTKTIENKQDAVDYLTWTFYYRRLAQNPNYYNLQGGSHRHVSDHLSELVENIVGDLEEAQCVAVDDEMDLSALNLGMIAAYYCVKYTTVELFASSVAKKSKIPALLEVVSNAAEFGDLAARHHEAGVLEKLALHAKHKLPSGGLAAPQAKANLLLQSHFSRVPLSAELRADRDGAVAASITLLQALVDVVSSNGWLAPALHAMELCQMVVQGLWHDDPSLLQIPHVDGDTLSRAAAAGATLETAFDVLDLEDDVRDKILALGPAEMADVAEWCNDFPNVELQYAVDDADGVVAGEPVSLTVTLERDVDDDMTDIGRVRAARFPGLKKEGWWLVVADVKNNALLSIKRVSLLQTAKVSLDFVAPETPGNADLTLYFVCDSYLGCDQEYEFALAVQPGTDE</sequence>
<dbReference type="SUPFAM" id="SSF158702">
    <property type="entry name" value="Sec63 N-terminal domain-like"/>
    <property type="match status" value="2"/>
</dbReference>
<dbReference type="SUPFAM" id="SSF46785">
    <property type="entry name" value="Winged helix' DNA-binding domain"/>
    <property type="match status" value="2"/>
</dbReference>
<dbReference type="FunFam" id="3.40.50.300:FF:000102">
    <property type="entry name" value="RNA helicase, activating signal cointegrator 1"/>
    <property type="match status" value="1"/>
</dbReference>
<dbReference type="InterPro" id="IPR036388">
    <property type="entry name" value="WH-like_DNA-bd_sf"/>
</dbReference>
<feature type="region of interest" description="Disordered" evidence="6">
    <location>
        <begin position="219"/>
        <end position="260"/>
    </location>
</feature>
<dbReference type="SMART" id="SM00490">
    <property type="entry name" value="HELICc"/>
    <property type="match status" value="2"/>
</dbReference>
<dbReference type="EMBL" id="GL833128">
    <property type="protein sequence ID" value="EGB08212.1"/>
    <property type="molecule type" value="Genomic_DNA"/>
</dbReference>
<evidence type="ECO:0000256" key="3">
    <source>
        <dbReference type="ARBA" id="ARBA00022801"/>
    </source>
</evidence>
<dbReference type="PANTHER" id="PTHR47961:SF4">
    <property type="entry name" value="ACTIVATING SIGNAL COINTEGRATOR 1 COMPLEX SUBUNIT 3"/>
    <property type="match status" value="1"/>
</dbReference>
<dbReference type="KEGG" id="aaf:AURANDRAFT_37524"/>
<dbReference type="PANTHER" id="PTHR47961">
    <property type="entry name" value="DNA POLYMERASE THETA, PUTATIVE (AFU_ORTHOLOGUE AFUA_1G05260)-RELATED"/>
    <property type="match status" value="1"/>
</dbReference>
<dbReference type="InParanoid" id="F0Y9C7"/>
<protein>
    <submittedName>
        <fullName evidence="9">Uncharacterized protein</fullName>
    </submittedName>
</protein>
<dbReference type="FunFam" id="1.10.3380.10:FF:000002">
    <property type="entry name" value="Activating signal cointegrator 1 complex subunit 3"/>
    <property type="match status" value="1"/>
</dbReference>
<dbReference type="GO" id="GO:0005524">
    <property type="term" value="F:ATP binding"/>
    <property type="evidence" value="ECO:0007669"/>
    <property type="project" value="UniProtKB-KW"/>
</dbReference>
<dbReference type="FunFam" id="1.10.10.10:FF:000024">
    <property type="entry name" value="U5 small nuclear ribonucleoprotein helicase"/>
    <property type="match status" value="1"/>
</dbReference>
<feature type="compositionally biased region" description="Basic and acidic residues" evidence="6">
    <location>
        <begin position="1"/>
        <end position="12"/>
    </location>
</feature>
<feature type="compositionally biased region" description="Basic and acidic residues" evidence="6">
    <location>
        <begin position="242"/>
        <end position="253"/>
    </location>
</feature>
<dbReference type="Pfam" id="PF00271">
    <property type="entry name" value="Helicase_C"/>
    <property type="match status" value="1"/>
</dbReference>
<dbReference type="FunFam" id="3.40.50.300:FF:000062">
    <property type="entry name" value="U5 small nuclear ribonucleoprotein helicase"/>
    <property type="match status" value="1"/>
</dbReference>
<dbReference type="GO" id="GO:0005682">
    <property type="term" value="C:U5 snRNP"/>
    <property type="evidence" value="ECO:0007669"/>
    <property type="project" value="UniProtKB-ARBA"/>
</dbReference>
<keyword evidence="1" id="KW-0677">Repeat</keyword>
<dbReference type="SMART" id="SM00487">
    <property type="entry name" value="DEXDc"/>
    <property type="match status" value="2"/>
</dbReference>
<organism evidence="10">
    <name type="scientific">Aureococcus anophagefferens</name>
    <name type="common">Harmful bloom alga</name>
    <dbReference type="NCBI Taxonomy" id="44056"/>
    <lineage>
        <taxon>Eukaryota</taxon>
        <taxon>Sar</taxon>
        <taxon>Stramenopiles</taxon>
        <taxon>Ochrophyta</taxon>
        <taxon>Pelagophyceae</taxon>
        <taxon>Pelagomonadales</taxon>
        <taxon>Pelagomonadaceae</taxon>
        <taxon>Aureococcus</taxon>
    </lineage>
</organism>
<dbReference type="SMART" id="SM00973">
    <property type="entry name" value="Sec63"/>
    <property type="match status" value="2"/>
</dbReference>
<dbReference type="InterPro" id="IPR057842">
    <property type="entry name" value="WH_MER3"/>
</dbReference>
<feature type="domain" description="Helicase ATP-binding" evidence="7">
    <location>
        <begin position="1354"/>
        <end position="1533"/>
    </location>
</feature>
<dbReference type="Gene3D" id="3.40.50.300">
    <property type="entry name" value="P-loop containing nucleotide triphosphate hydrolases"/>
    <property type="match status" value="4"/>
</dbReference>
<feature type="compositionally biased region" description="Acidic residues" evidence="6">
    <location>
        <begin position="219"/>
        <end position="241"/>
    </location>
</feature>
<dbReference type="InterPro" id="IPR014001">
    <property type="entry name" value="Helicase_ATP-bd"/>
</dbReference>
<dbReference type="CDD" id="cd18021">
    <property type="entry name" value="DEXHc_Brr2_2"/>
    <property type="match status" value="1"/>
</dbReference>
<dbReference type="Pfam" id="PF23445">
    <property type="entry name" value="WHD_SNRNP200"/>
    <property type="match status" value="2"/>
</dbReference>
<evidence type="ECO:0000313" key="9">
    <source>
        <dbReference type="EMBL" id="EGB08212.1"/>
    </source>
</evidence>
<keyword evidence="3" id="KW-0378">Hydrolase</keyword>
<dbReference type="GO" id="GO:0003676">
    <property type="term" value="F:nucleic acid binding"/>
    <property type="evidence" value="ECO:0007669"/>
    <property type="project" value="InterPro"/>
</dbReference>
<evidence type="ECO:0000259" key="8">
    <source>
        <dbReference type="PROSITE" id="PS51194"/>
    </source>
</evidence>
<dbReference type="FunFam" id="1.10.3380.10:FF:000001">
    <property type="entry name" value="U5 small nuclear ribonucleoprotein helicase"/>
    <property type="match status" value="1"/>
</dbReference>
<dbReference type="GO" id="GO:0016787">
    <property type="term" value="F:hydrolase activity"/>
    <property type="evidence" value="ECO:0007669"/>
    <property type="project" value="UniProtKB-KW"/>
</dbReference>
<dbReference type="SUPFAM" id="SSF81296">
    <property type="entry name" value="E set domains"/>
    <property type="match status" value="1"/>
</dbReference>
<dbReference type="FunFam" id="2.60.40.150:FF:000004">
    <property type="entry name" value="RNA helicase, activating signal cointegrator 1"/>
    <property type="match status" value="1"/>
</dbReference>
<evidence type="ECO:0000259" key="7">
    <source>
        <dbReference type="PROSITE" id="PS51192"/>
    </source>
</evidence>
<dbReference type="InterPro" id="IPR014756">
    <property type="entry name" value="Ig_E-set"/>
</dbReference>
<dbReference type="eggNOG" id="KOG0951">
    <property type="taxonomic scope" value="Eukaryota"/>
</dbReference>
<dbReference type="FunCoup" id="F0Y9C7">
    <property type="interactions" value="398"/>
</dbReference>
<keyword evidence="10" id="KW-1185">Reference proteome</keyword>
<dbReference type="RefSeq" id="XP_009036945.1">
    <property type="nucleotide sequence ID" value="XM_009038697.1"/>
</dbReference>
<dbReference type="GeneID" id="20221800"/>
<evidence type="ECO:0000256" key="5">
    <source>
        <dbReference type="ARBA" id="ARBA00022840"/>
    </source>
</evidence>
<dbReference type="InterPro" id="IPR035892">
    <property type="entry name" value="C2_domain_sf"/>
</dbReference>
<name>F0Y9C7_AURAN</name>
<dbReference type="Gene3D" id="2.60.40.150">
    <property type="entry name" value="C2 domain"/>
    <property type="match status" value="2"/>
</dbReference>
<dbReference type="InterPro" id="IPR001650">
    <property type="entry name" value="Helicase_C-like"/>
</dbReference>
<evidence type="ECO:0000256" key="4">
    <source>
        <dbReference type="ARBA" id="ARBA00022806"/>
    </source>
</evidence>
<dbReference type="InterPro" id="IPR011545">
    <property type="entry name" value="DEAD/DEAH_box_helicase_dom"/>
</dbReference>
<reference evidence="9 10" key="1">
    <citation type="journal article" date="2011" name="Proc. Natl. Acad. Sci. U.S.A.">
        <title>Niche of harmful alga Aureococcus anophagefferens revealed through ecogenomics.</title>
        <authorList>
            <person name="Gobler C.J."/>
            <person name="Berry D.L."/>
            <person name="Dyhrman S.T."/>
            <person name="Wilhelm S.W."/>
            <person name="Salamov A."/>
            <person name="Lobanov A.V."/>
            <person name="Zhang Y."/>
            <person name="Collier J.L."/>
            <person name="Wurch L.L."/>
            <person name="Kustka A.B."/>
            <person name="Dill B.D."/>
            <person name="Shah M."/>
            <person name="VerBerkmoes N.C."/>
            <person name="Kuo A."/>
            <person name="Terry A."/>
            <person name="Pangilinan J."/>
            <person name="Lindquist E.A."/>
            <person name="Lucas S."/>
            <person name="Paulsen I.T."/>
            <person name="Hattenrath-Lehmann T.K."/>
            <person name="Talmage S.C."/>
            <person name="Walker E.A."/>
            <person name="Koch F."/>
            <person name="Burson A.M."/>
            <person name="Marcoval M.A."/>
            <person name="Tang Y.Z."/>
            <person name="Lecleir G.R."/>
            <person name="Coyne K.J."/>
            <person name="Berg G.M."/>
            <person name="Bertrand E.M."/>
            <person name="Saito M.A."/>
            <person name="Gladyshev V.N."/>
            <person name="Grigoriev I.V."/>
        </authorList>
    </citation>
    <scope>NUCLEOTIDE SEQUENCE [LARGE SCALE GENOMIC DNA]</scope>
    <source>
        <strain evidence="10">CCMP 1984</strain>
    </source>
</reference>
<dbReference type="Gene3D" id="1.10.3380.10">
    <property type="entry name" value="Sec63 N-terminal domain-like domain"/>
    <property type="match status" value="2"/>
</dbReference>
<feature type="compositionally biased region" description="Basic and acidic residues" evidence="6">
    <location>
        <begin position="50"/>
        <end position="85"/>
    </location>
</feature>
<dbReference type="Pfam" id="PF21188">
    <property type="entry name" value="BRR2_plug"/>
    <property type="match status" value="1"/>
</dbReference>
<dbReference type="Proteomes" id="UP000002729">
    <property type="component" value="Unassembled WGS sequence"/>
</dbReference>
<dbReference type="InterPro" id="IPR050474">
    <property type="entry name" value="Hel308_SKI2-like"/>
</dbReference>
<gene>
    <name evidence="9" type="ORF">AURANDRAFT_37524</name>
</gene>
<feature type="domain" description="Helicase ATP-binding" evidence="7">
    <location>
        <begin position="504"/>
        <end position="692"/>
    </location>
</feature>